<dbReference type="SUPFAM" id="SSF81345">
    <property type="entry name" value="ABC transporter involved in vitamin B12 uptake, BtuC"/>
    <property type="match status" value="1"/>
</dbReference>
<feature type="transmembrane region" description="Helical" evidence="8">
    <location>
        <begin position="190"/>
        <end position="210"/>
    </location>
</feature>
<keyword evidence="7 8" id="KW-0472">Membrane</keyword>
<evidence type="ECO:0000256" key="8">
    <source>
        <dbReference type="SAM" id="Phobius"/>
    </source>
</evidence>
<evidence type="ECO:0000256" key="6">
    <source>
        <dbReference type="ARBA" id="ARBA00022989"/>
    </source>
</evidence>
<feature type="transmembrane region" description="Helical" evidence="8">
    <location>
        <begin position="56"/>
        <end position="75"/>
    </location>
</feature>
<name>A0ABW2FCR2_9BACL</name>
<feature type="transmembrane region" description="Helical" evidence="8">
    <location>
        <begin position="230"/>
        <end position="260"/>
    </location>
</feature>
<evidence type="ECO:0000256" key="2">
    <source>
        <dbReference type="ARBA" id="ARBA00007935"/>
    </source>
</evidence>
<dbReference type="RefSeq" id="WP_378045097.1">
    <property type="nucleotide sequence ID" value="NZ_JBHMDN010000007.1"/>
</dbReference>
<dbReference type="Pfam" id="PF01032">
    <property type="entry name" value="FecCD"/>
    <property type="match status" value="1"/>
</dbReference>
<organism evidence="9 10">
    <name type="scientific">Cohnella cellulosilytica</name>
    <dbReference type="NCBI Taxonomy" id="986710"/>
    <lineage>
        <taxon>Bacteria</taxon>
        <taxon>Bacillati</taxon>
        <taxon>Bacillota</taxon>
        <taxon>Bacilli</taxon>
        <taxon>Bacillales</taxon>
        <taxon>Paenibacillaceae</taxon>
        <taxon>Cohnella</taxon>
    </lineage>
</organism>
<dbReference type="InterPro" id="IPR000522">
    <property type="entry name" value="ABC_transptr_permease_BtuC"/>
</dbReference>
<feature type="transmembrane region" description="Helical" evidence="8">
    <location>
        <begin position="300"/>
        <end position="318"/>
    </location>
</feature>
<dbReference type="PANTHER" id="PTHR30472:SF37">
    <property type="entry name" value="FE(3+) DICITRATE TRANSPORT SYSTEM PERMEASE PROTEIN FECD-RELATED"/>
    <property type="match status" value="1"/>
</dbReference>
<evidence type="ECO:0000256" key="5">
    <source>
        <dbReference type="ARBA" id="ARBA00022692"/>
    </source>
</evidence>
<evidence type="ECO:0000256" key="4">
    <source>
        <dbReference type="ARBA" id="ARBA00022475"/>
    </source>
</evidence>
<keyword evidence="6 8" id="KW-1133">Transmembrane helix</keyword>
<proteinExistence type="inferred from homology"/>
<keyword evidence="5 8" id="KW-0812">Transmembrane</keyword>
<feature type="transmembrane region" description="Helical" evidence="8">
    <location>
        <begin position="142"/>
        <end position="162"/>
    </location>
</feature>
<comment type="subcellular location">
    <subcellularLocation>
        <location evidence="1">Cell membrane</location>
        <topology evidence="1">Multi-pass membrane protein</topology>
    </subcellularLocation>
</comment>
<evidence type="ECO:0000256" key="7">
    <source>
        <dbReference type="ARBA" id="ARBA00023136"/>
    </source>
</evidence>
<evidence type="ECO:0000256" key="1">
    <source>
        <dbReference type="ARBA" id="ARBA00004651"/>
    </source>
</evidence>
<protein>
    <submittedName>
        <fullName evidence="9">FecCD family ABC transporter permease</fullName>
    </submittedName>
</protein>
<keyword evidence="3" id="KW-0813">Transport</keyword>
<feature type="transmembrane region" description="Helical" evidence="8">
    <location>
        <begin position="87"/>
        <end position="105"/>
    </location>
</feature>
<feature type="transmembrane region" description="Helical" evidence="8">
    <location>
        <begin position="111"/>
        <end position="130"/>
    </location>
</feature>
<dbReference type="PANTHER" id="PTHR30472">
    <property type="entry name" value="FERRIC ENTEROBACTIN TRANSPORT SYSTEM PERMEASE PROTEIN"/>
    <property type="match status" value="1"/>
</dbReference>
<comment type="similarity">
    <text evidence="2">Belongs to the binding-protein-dependent transport system permease family. FecCD subfamily.</text>
</comment>
<dbReference type="Gene3D" id="1.10.3470.10">
    <property type="entry name" value="ABC transporter involved in vitamin B12 uptake, BtuC"/>
    <property type="match status" value="1"/>
</dbReference>
<comment type="caution">
    <text evidence="9">The sequence shown here is derived from an EMBL/GenBank/DDBJ whole genome shotgun (WGS) entry which is preliminary data.</text>
</comment>
<sequence>MRKPVAIAAALLLLVALAIVSLKAGAVDVSFGEIGASLLREPNRAFFIVHEVRLPRVVTGILAGFGLASAGVILQSLLRNPLASPDVIGLTKGAGLLAAAVLFLFPKSPGYLLPVAAFAGALAAFGLLLLLSKRLTLAPASLALIGVALGAVFQAGTQYLIVKHPSDINLALLWLAGSLWSRDWADALSLLPWIAVLLPVAWLSFAKLNVLQLGDELSSSLGLNVAKQRFLLLLLAVALAGISVSAVGSIGFVGLIAPHIARSIVGSRNQWLIPLAALIGADLMLLGDALGRVLIVPREVPVGIMTAALGAPYFVYLLRRQRLRRNG</sequence>
<evidence type="ECO:0000313" key="9">
    <source>
        <dbReference type="EMBL" id="MFC7148570.1"/>
    </source>
</evidence>
<gene>
    <name evidence="9" type="ORF">ACFQMJ_08555</name>
</gene>
<keyword evidence="4" id="KW-1003">Cell membrane</keyword>
<evidence type="ECO:0000313" key="10">
    <source>
        <dbReference type="Proteomes" id="UP001596378"/>
    </source>
</evidence>
<dbReference type="CDD" id="cd06550">
    <property type="entry name" value="TM_ABC_iron-siderophores_like"/>
    <property type="match status" value="1"/>
</dbReference>
<keyword evidence="10" id="KW-1185">Reference proteome</keyword>
<evidence type="ECO:0000256" key="3">
    <source>
        <dbReference type="ARBA" id="ARBA00022448"/>
    </source>
</evidence>
<reference evidence="10" key="1">
    <citation type="journal article" date="2019" name="Int. J. Syst. Evol. Microbiol.">
        <title>The Global Catalogue of Microorganisms (GCM) 10K type strain sequencing project: providing services to taxonomists for standard genome sequencing and annotation.</title>
        <authorList>
            <consortium name="The Broad Institute Genomics Platform"/>
            <consortium name="The Broad Institute Genome Sequencing Center for Infectious Disease"/>
            <person name="Wu L."/>
            <person name="Ma J."/>
        </authorList>
    </citation>
    <scope>NUCLEOTIDE SEQUENCE [LARGE SCALE GENOMIC DNA]</scope>
    <source>
        <strain evidence="10">KCTC 12907</strain>
    </source>
</reference>
<accession>A0ABW2FCR2</accession>
<dbReference type="Proteomes" id="UP001596378">
    <property type="component" value="Unassembled WGS sequence"/>
</dbReference>
<dbReference type="InterPro" id="IPR037294">
    <property type="entry name" value="ABC_BtuC-like"/>
</dbReference>
<dbReference type="EMBL" id="JBHTAI010000004">
    <property type="protein sequence ID" value="MFC7148570.1"/>
    <property type="molecule type" value="Genomic_DNA"/>
</dbReference>